<dbReference type="Pfam" id="PF01797">
    <property type="entry name" value="Y1_Tnp"/>
    <property type="match status" value="1"/>
</dbReference>
<feature type="domain" description="Transposase IS200-like" evidence="1">
    <location>
        <begin position="1"/>
        <end position="72"/>
    </location>
</feature>
<dbReference type="InterPro" id="IPR052715">
    <property type="entry name" value="RAYT_transposase"/>
</dbReference>
<dbReference type="GO" id="GO:0006313">
    <property type="term" value="P:DNA transposition"/>
    <property type="evidence" value="ECO:0007669"/>
    <property type="project" value="InterPro"/>
</dbReference>
<evidence type="ECO:0000313" key="3">
    <source>
        <dbReference type="Proteomes" id="UP000305423"/>
    </source>
</evidence>
<dbReference type="AlphaFoldDB" id="A0AAQ2IQF0"/>
<dbReference type="PANTHER" id="PTHR36966:SF1">
    <property type="entry name" value="REP-ASSOCIATED TYROSINE TRANSPOSASE"/>
    <property type="match status" value="1"/>
</dbReference>
<evidence type="ECO:0000313" key="2">
    <source>
        <dbReference type="EMBL" id="TMN73074.1"/>
    </source>
</evidence>
<dbReference type="Gene3D" id="3.30.70.1290">
    <property type="entry name" value="Transposase IS200-like"/>
    <property type="match status" value="1"/>
</dbReference>
<evidence type="ECO:0000259" key="1">
    <source>
        <dbReference type="SMART" id="SM01321"/>
    </source>
</evidence>
<organism evidence="2 3">
    <name type="scientific">Pseudoalteromonas piscicida</name>
    <dbReference type="NCBI Taxonomy" id="43662"/>
    <lineage>
        <taxon>Bacteria</taxon>
        <taxon>Pseudomonadati</taxon>
        <taxon>Pseudomonadota</taxon>
        <taxon>Gammaproteobacteria</taxon>
        <taxon>Alteromonadales</taxon>
        <taxon>Pseudoalteromonadaceae</taxon>
        <taxon>Pseudoalteromonas</taxon>
    </lineage>
</organism>
<dbReference type="GO" id="GO:0004803">
    <property type="term" value="F:transposase activity"/>
    <property type="evidence" value="ECO:0007669"/>
    <property type="project" value="InterPro"/>
</dbReference>
<sequence>MQLVLMPDHFHGLLTLGNTQLGKVVGELKGRTAYLLNKQLDSKYKIWQSAYYDHQLRSTEDRHTIARYIAANPLRTKLVSRIGDYPYWNSHFL</sequence>
<dbReference type="NCBIfam" id="NF047646">
    <property type="entry name" value="REP_Tyr_transpos"/>
    <property type="match status" value="1"/>
</dbReference>
<dbReference type="Proteomes" id="UP000305423">
    <property type="component" value="Unassembled WGS sequence"/>
</dbReference>
<accession>A0AAQ2IQF0</accession>
<dbReference type="InterPro" id="IPR002686">
    <property type="entry name" value="Transposase_17"/>
</dbReference>
<dbReference type="EMBL" id="PNEL01000075">
    <property type="protein sequence ID" value="TMN73074.1"/>
    <property type="molecule type" value="Genomic_DNA"/>
</dbReference>
<reference evidence="2 3" key="1">
    <citation type="submission" date="2017-12" db="EMBL/GenBank/DDBJ databases">
        <authorList>
            <person name="Paulsen S."/>
            <person name="Gram L.K."/>
        </authorList>
    </citation>
    <scope>NUCLEOTIDE SEQUENCE [LARGE SCALE GENOMIC DNA]</scope>
    <source>
        <strain evidence="2 3">S1607</strain>
    </source>
</reference>
<dbReference type="SMART" id="SM01321">
    <property type="entry name" value="Y1_Tnp"/>
    <property type="match status" value="1"/>
</dbReference>
<name>A0AAQ2IQF0_PSEO7</name>
<reference evidence="3" key="2">
    <citation type="submission" date="2019-06" db="EMBL/GenBank/DDBJ databases">
        <title>Co-occurence of chitin degradation, pigmentation and bioactivity in marine Pseudoalteromonas.</title>
        <authorList>
            <person name="Sonnenschein E.C."/>
            <person name="Bech P.K."/>
        </authorList>
    </citation>
    <scope>NUCLEOTIDE SEQUENCE [LARGE SCALE GENOMIC DNA]</scope>
    <source>
        <strain evidence="3">S1607</strain>
    </source>
</reference>
<gene>
    <name evidence="2" type="ORF">CWB74_21540</name>
</gene>
<protein>
    <submittedName>
        <fullName evidence="2">IS200/IS605 family transposase</fullName>
    </submittedName>
</protein>
<proteinExistence type="predicted"/>
<dbReference type="GO" id="GO:0043565">
    <property type="term" value="F:sequence-specific DNA binding"/>
    <property type="evidence" value="ECO:0007669"/>
    <property type="project" value="TreeGrafter"/>
</dbReference>
<dbReference type="PANTHER" id="PTHR36966">
    <property type="entry name" value="REP-ASSOCIATED TYROSINE TRANSPOSASE"/>
    <property type="match status" value="1"/>
</dbReference>
<dbReference type="InterPro" id="IPR036515">
    <property type="entry name" value="Transposase_17_sf"/>
</dbReference>
<dbReference type="SUPFAM" id="SSF143422">
    <property type="entry name" value="Transposase IS200-like"/>
    <property type="match status" value="1"/>
</dbReference>
<comment type="caution">
    <text evidence="2">The sequence shown here is derived from an EMBL/GenBank/DDBJ whole genome shotgun (WGS) entry which is preliminary data.</text>
</comment>